<organism evidence="6 7">
    <name type="scientific">Blastocystis sp. subtype 1 (strain ATCC 50177 / NandII)</name>
    <dbReference type="NCBI Taxonomy" id="478820"/>
    <lineage>
        <taxon>Eukaryota</taxon>
        <taxon>Sar</taxon>
        <taxon>Stramenopiles</taxon>
        <taxon>Bigyra</taxon>
        <taxon>Opalozoa</taxon>
        <taxon>Opalinata</taxon>
        <taxon>Blastocystidae</taxon>
        <taxon>Blastocystis</taxon>
    </lineage>
</organism>
<sequence length="305" mass="32577">MNPENTRIGFVGIGVMGKSMCRNMMKKGYKATIYNRTAEKCQELAAEGAVVANTPREVAEHSDIVFTIVGFPQDVREVYFGEKGILAGLKEGGIVVDMTTSQPSLAVEIYEAGKKKGIASLDAPVSGGDIGARDAKLSIMVGGDKEIFEKVTPLFQCMGTNLKYMGKAGCGQHTKMCNQILIATNMIGVCESLIYGYKAGLNLEEVIAAVGAGAAGSWSINNLGPRMLVRNFNPGFFVEHFIKDMGIALEEAKRMDLSLPGLALANQLYIAVKAQGHGKLGTQSLLLALEQMNGLTDGISVCKKD</sequence>
<evidence type="ECO:0000256" key="1">
    <source>
        <dbReference type="ARBA" id="ARBA00023002"/>
    </source>
</evidence>
<proteinExistence type="predicted"/>
<gene>
    <name evidence="6" type="ORF">AV274_1981</name>
</gene>
<evidence type="ECO:0000256" key="3">
    <source>
        <dbReference type="PIRSR" id="PIRSR000103-1"/>
    </source>
</evidence>
<dbReference type="PANTHER" id="PTHR43060">
    <property type="entry name" value="3-HYDROXYISOBUTYRATE DEHYDROGENASE-LIKE 1, MITOCHONDRIAL-RELATED"/>
    <property type="match status" value="1"/>
</dbReference>
<dbReference type="GO" id="GO:0016491">
    <property type="term" value="F:oxidoreductase activity"/>
    <property type="evidence" value="ECO:0007669"/>
    <property type="project" value="UniProtKB-KW"/>
</dbReference>
<name>A0A196SGY7_BLAHN</name>
<evidence type="ECO:0000259" key="5">
    <source>
        <dbReference type="Pfam" id="PF14833"/>
    </source>
</evidence>
<dbReference type="InterPro" id="IPR036291">
    <property type="entry name" value="NAD(P)-bd_dom_sf"/>
</dbReference>
<dbReference type="Pfam" id="PF14833">
    <property type="entry name" value="NAD_binding_11"/>
    <property type="match status" value="1"/>
</dbReference>
<evidence type="ECO:0000313" key="6">
    <source>
        <dbReference type="EMBL" id="OAO16288.1"/>
    </source>
</evidence>
<dbReference type="GO" id="GO:0051287">
    <property type="term" value="F:NAD binding"/>
    <property type="evidence" value="ECO:0007669"/>
    <property type="project" value="InterPro"/>
</dbReference>
<dbReference type="Gene3D" id="1.10.1040.10">
    <property type="entry name" value="N-(1-d-carboxylethyl)-l-norvaline Dehydrogenase, domain 2"/>
    <property type="match status" value="1"/>
</dbReference>
<dbReference type="InterPro" id="IPR015815">
    <property type="entry name" value="HIBADH-related"/>
</dbReference>
<dbReference type="OrthoDB" id="435038at2759"/>
<feature type="active site" evidence="3">
    <location>
        <position position="175"/>
    </location>
</feature>
<dbReference type="PIRSF" id="PIRSF000103">
    <property type="entry name" value="HIBADH"/>
    <property type="match status" value="1"/>
</dbReference>
<keyword evidence="7" id="KW-1185">Reference proteome</keyword>
<dbReference type="SUPFAM" id="SSF48179">
    <property type="entry name" value="6-phosphogluconate dehydrogenase C-terminal domain-like"/>
    <property type="match status" value="1"/>
</dbReference>
<dbReference type="InterPro" id="IPR029154">
    <property type="entry name" value="HIBADH-like_NADP-bd"/>
</dbReference>
<dbReference type="STRING" id="478820.A0A196SGY7"/>
<evidence type="ECO:0000259" key="4">
    <source>
        <dbReference type="Pfam" id="PF03446"/>
    </source>
</evidence>
<dbReference type="Proteomes" id="UP000078348">
    <property type="component" value="Unassembled WGS sequence"/>
</dbReference>
<reference evidence="6 7" key="1">
    <citation type="submission" date="2016-05" db="EMBL/GenBank/DDBJ databases">
        <title>Nuclear genome of Blastocystis sp. subtype 1 NandII.</title>
        <authorList>
            <person name="Gentekaki E."/>
            <person name="Curtis B."/>
            <person name="Stairs C."/>
            <person name="Eme L."/>
            <person name="Herman E."/>
            <person name="Klimes V."/>
            <person name="Arias M.C."/>
            <person name="Elias M."/>
            <person name="Hilliou F."/>
            <person name="Klute M."/>
            <person name="Malik S.-B."/>
            <person name="Pightling A."/>
            <person name="Rachubinski R."/>
            <person name="Salas D."/>
            <person name="Schlacht A."/>
            <person name="Suga H."/>
            <person name="Archibald J."/>
            <person name="Ball S.G."/>
            <person name="Clark G."/>
            <person name="Dacks J."/>
            <person name="Van Der Giezen M."/>
            <person name="Tsaousis A."/>
            <person name="Roger A."/>
        </authorList>
    </citation>
    <scope>NUCLEOTIDE SEQUENCE [LARGE SCALE GENOMIC DNA]</scope>
    <source>
        <strain evidence="7">ATCC 50177 / NandII</strain>
    </source>
</reference>
<feature type="domain" description="3-hydroxyisobutyrate dehydrogenase-like NAD-binding" evidence="5">
    <location>
        <begin position="169"/>
        <end position="286"/>
    </location>
</feature>
<protein>
    <submittedName>
        <fullName evidence="6">3-hydroxyisobutyrate dehydrogenase/2-hydroxy-3-oxopropionate reductase</fullName>
    </submittedName>
</protein>
<comment type="caution">
    <text evidence="6">The sequence shown here is derived from an EMBL/GenBank/DDBJ whole genome shotgun (WGS) entry which is preliminary data.</text>
</comment>
<dbReference type="GO" id="GO:0050661">
    <property type="term" value="F:NADP binding"/>
    <property type="evidence" value="ECO:0007669"/>
    <property type="project" value="InterPro"/>
</dbReference>
<dbReference type="InterPro" id="IPR013328">
    <property type="entry name" value="6PGD_dom2"/>
</dbReference>
<dbReference type="PANTHER" id="PTHR43060:SF15">
    <property type="entry name" value="3-HYDROXYISOBUTYRATE DEHYDROGENASE-LIKE 1, MITOCHONDRIAL-RELATED"/>
    <property type="match status" value="1"/>
</dbReference>
<keyword evidence="2" id="KW-0520">NAD</keyword>
<evidence type="ECO:0000313" key="7">
    <source>
        <dbReference type="Proteomes" id="UP000078348"/>
    </source>
</evidence>
<dbReference type="InterPro" id="IPR006115">
    <property type="entry name" value="6PGDH_NADP-bd"/>
</dbReference>
<dbReference type="InterPro" id="IPR008927">
    <property type="entry name" value="6-PGluconate_DH-like_C_sf"/>
</dbReference>
<keyword evidence="1" id="KW-0560">Oxidoreductase</keyword>
<dbReference type="SUPFAM" id="SSF51735">
    <property type="entry name" value="NAD(P)-binding Rossmann-fold domains"/>
    <property type="match status" value="1"/>
</dbReference>
<dbReference type="AlphaFoldDB" id="A0A196SGY7"/>
<feature type="domain" description="6-phosphogluconate dehydrogenase NADP-binding" evidence="4">
    <location>
        <begin position="7"/>
        <end position="166"/>
    </location>
</feature>
<evidence type="ECO:0000256" key="2">
    <source>
        <dbReference type="ARBA" id="ARBA00023027"/>
    </source>
</evidence>
<accession>A0A196SGY7</accession>
<dbReference type="EMBL" id="LXWW01000090">
    <property type="protein sequence ID" value="OAO16288.1"/>
    <property type="molecule type" value="Genomic_DNA"/>
</dbReference>
<dbReference type="Pfam" id="PF03446">
    <property type="entry name" value="NAD_binding_2"/>
    <property type="match status" value="1"/>
</dbReference>
<dbReference type="Gene3D" id="3.40.50.720">
    <property type="entry name" value="NAD(P)-binding Rossmann-like Domain"/>
    <property type="match status" value="1"/>
</dbReference>